<dbReference type="Proteomes" id="UP001172728">
    <property type="component" value="Unassembled WGS sequence"/>
</dbReference>
<organism evidence="4 5">
    <name type="scientific">Demequina litoralis</name>
    <dbReference type="NCBI Taxonomy" id="3051660"/>
    <lineage>
        <taxon>Bacteria</taxon>
        <taxon>Bacillati</taxon>
        <taxon>Actinomycetota</taxon>
        <taxon>Actinomycetes</taxon>
        <taxon>Micrococcales</taxon>
        <taxon>Demequinaceae</taxon>
        <taxon>Demequina</taxon>
    </lineage>
</organism>
<proteinExistence type="predicted"/>
<feature type="domain" description="Choice-of-anchor I" evidence="3">
    <location>
        <begin position="63"/>
        <end position="554"/>
    </location>
</feature>
<dbReference type="Pfam" id="PF22494">
    <property type="entry name" value="choice_anch_I"/>
    <property type="match status" value="1"/>
</dbReference>
<name>A0ABT8GCP1_9MICO</name>
<dbReference type="EMBL" id="JAUHPW010000013">
    <property type="protein sequence ID" value="MDN4476912.1"/>
    <property type="molecule type" value="Genomic_DNA"/>
</dbReference>
<dbReference type="InterPro" id="IPR055188">
    <property type="entry name" value="Choice_anch_I"/>
</dbReference>
<dbReference type="RefSeq" id="WP_301135778.1">
    <property type="nucleotide sequence ID" value="NZ_JAUHPW010000013.1"/>
</dbReference>
<dbReference type="PANTHER" id="PTHR46928">
    <property type="entry name" value="MESENCHYME-SPECIFIC CELL SURFACE GLYCOPROTEIN"/>
    <property type="match status" value="1"/>
</dbReference>
<dbReference type="InterPro" id="IPR052956">
    <property type="entry name" value="Mesenchyme-surface_protein"/>
</dbReference>
<evidence type="ECO:0000313" key="4">
    <source>
        <dbReference type="EMBL" id="MDN4476912.1"/>
    </source>
</evidence>
<evidence type="ECO:0000256" key="1">
    <source>
        <dbReference type="SAM" id="MobiDB-lite"/>
    </source>
</evidence>
<accession>A0ABT8GCP1</accession>
<feature type="region of interest" description="Disordered" evidence="1">
    <location>
        <begin position="434"/>
        <end position="462"/>
    </location>
</feature>
<dbReference type="Gene3D" id="2.130.10.10">
    <property type="entry name" value="YVTN repeat-like/Quinoprotein amine dehydrogenase"/>
    <property type="match status" value="1"/>
</dbReference>
<feature type="compositionally biased region" description="Basic and acidic residues" evidence="1">
    <location>
        <begin position="448"/>
        <end position="458"/>
    </location>
</feature>
<comment type="caution">
    <text evidence="4">The sequence shown here is derived from an EMBL/GenBank/DDBJ whole genome shotgun (WGS) entry which is preliminary data.</text>
</comment>
<evidence type="ECO:0000259" key="3">
    <source>
        <dbReference type="Pfam" id="PF22494"/>
    </source>
</evidence>
<sequence length="557" mass="57782">MSPVTRPLARRGLAVGAVVALGAAAAAPAYAAIVGAPIAYSASDAALSLTPIGTHETGVFDESAAEIVQFHAATQRLFTVDALAGQVRVLDASDPTDPTELLDLVTAGVTAADKSVIPAGAVANSVAVREDGLVLVAVESDPKTDRGWLVFFDAAGDGTALGAVRVGAQPDMVTITPDGSRAVTADEGEPNDDYDVDPEGTISVVSLPGTVAVPKQAKVRTATFHSYEGSRLPEGVRIFAGIDGANHPVSRNLEPEYVTVDAASTTAYVTLQENNAIAVVDLHTARVTDILPLGAKDHAVAGNGIDASNRDGGVSIQTWPIHGLYMPDAIASYTVDGETYLVTANEGDAREWGDYEEPVGYDDLVLCDDNPAAGLGDNELLGRLDFTPESGLSADGSCYEELYAFGARSFSIWTTDGAQVFDSGDDFEQITAAAAPESFNASNTNNELDNRSDNKGPEPEGVTIGEVEGRTYAFVGLERVGGVMVYDVTDPAASTFVTYVSNRDFGFDPEDELASAGDLGPEGLAFIPAADSPSGAPLLAVANEVSGTTTLFEISIR</sequence>
<dbReference type="SUPFAM" id="SSF75011">
    <property type="entry name" value="3-carboxy-cis,cis-mucoante lactonizing enzyme"/>
    <property type="match status" value="1"/>
</dbReference>
<gene>
    <name evidence="4" type="ORF">QQX09_13720</name>
</gene>
<evidence type="ECO:0000256" key="2">
    <source>
        <dbReference type="SAM" id="SignalP"/>
    </source>
</evidence>
<protein>
    <submittedName>
        <fullName evidence="4">Choice-of-anchor I family protein</fullName>
    </submittedName>
</protein>
<dbReference type="NCBIfam" id="NF038117">
    <property type="entry name" value="choice_anch_I"/>
    <property type="match status" value="1"/>
</dbReference>
<feature type="signal peptide" evidence="2">
    <location>
        <begin position="1"/>
        <end position="31"/>
    </location>
</feature>
<dbReference type="InterPro" id="IPR015943">
    <property type="entry name" value="WD40/YVTN_repeat-like_dom_sf"/>
</dbReference>
<keyword evidence="5" id="KW-1185">Reference proteome</keyword>
<keyword evidence="2" id="KW-0732">Signal</keyword>
<dbReference type="PANTHER" id="PTHR46928:SF1">
    <property type="entry name" value="MESENCHYME-SPECIFIC CELL SURFACE GLYCOPROTEIN"/>
    <property type="match status" value="1"/>
</dbReference>
<evidence type="ECO:0000313" key="5">
    <source>
        <dbReference type="Proteomes" id="UP001172728"/>
    </source>
</evidence>
<reference evidence="4" key="1">
    <citation type="submission" date="2023-06" db="EMBL/GenBank/DDBJ databases">
        <title>Sysu t00192.</title>
        <authorList>
            <person name="Gao L."/>
            <person name="Fang B.-Z."/>
            <person name="Li W.-J."/>
        </authorList>
    </citation>
    <scope>NUCLEOTIDE SEQUENCE</scope>
    <source>
        <strain evidence="4">SYSU T00192</strain>
    </source>
</reference>
<feature type="chain" id="PRO_5046039325" evidence="2">
    <location>
        <begin position="32"/>
        <end position="557"/>
    </location>
</feature>